<name>A0ABQ6CBE0_9HYPH</name>
<dbReference type="Pfam" id="PF02311">
    <property type="entry name" value="AraC_binding"/>
    <property type="match status" value="1"/>
</dbReference>
<evidence type="ECO:0000313" key="7">
    <source>
        <dbReference type="Proteomes" id="UP001156882"/>
    </source>
</evidence>
<dbReference type="PROSITE" id="PS00041">
    <property type="entry name" value="HTH_ARAC_FAMILY_1"/>
    <property type="match status" value="1"/>
</dbReference>
<keyword evidence="3" id="KW-0010">Activator</keyword>
<dbReference type="Gene3D" id="1.10.10.60">
    <property type="entry name" value="Homeodomain-like"/>
    <property type="match status" value="1"/>
</dbReference>
<evidence type="ECO:0000259" key="5">
    <source>
        <dbReference type="PROSITE" id="PS01124"/>
    </source>
</evidence>
<evidence type="ECO:0000256" key="1">
    <source>
        <dbReference type="ARBA" id="ARBA00023015"/>
    </source>
</evidence>
<dbReference type="PANTHER" id="PTHR46796:SF6">
    <property type="entry name" value="ARAC SUBFAMILY"/>
    <property type="match status" value="1"/>
</dbReference>
<dbReference type="SUPFAM" id="SSF51215">
    <property type="entry name" value="Regulatory protein AraC"/>
    <property type="match status" value="1"/>
</dbReference>
<dbReference type="InterPro" id="IPR037923">
    <property type="entry name" value="HTH-like"/>
</dbReference>
<dbReference type="PROSITE" id="PS01124">
    <property type="entry name" value="HTH_ARAC_FAMILY_2"/>
    <property type="match status" value="1"/>
</dbReference>
<dbReference type="PANTHER" id="PTHR46796">
    <property type="entry name" value="HTH-TYPE TRANSCRIPTIONAL ACTIVATOR RHAS-RELATED"/>
    <property type="match status" value="1"/>
</dbReference>
<dbReference type="InterPro" id="IPR009057">
    <property type="entry name" value="Homeodomain-like_sf"/>
</dbReference>
<dbReference type="InterPro" id="IPR018062">
    <property type="entry name" value="HTH_AraC-typ_CS"/>
</dbReference>
<feature type="domain" description="HTH araC/xylS-type" evidence="5">
    <location>
        <begin position="164"/>
        <end position="261"/>
    </location>
</feature>
<protein>
    <submittedName>
        <fullName evidence="6">AraC family transcriptional regulator</fullName>
    </submittedName>
</protein>
<keyword evidence="7" id="KW-1185">Reference proteome</keyword>
<evidence type="ECO:0000256" key="3">
    <source>
        <dbReference type="ARBA" id="ARBA00023159"/>
    </source>
</evidence>
<proteinExistence type="predicted"/>
<dbReference type="Proteomes" id="UP001156882">
    <property type="component" value="Unassembled WGS sequence"/>
</dbReference>
<reference evidence="7" key="1">
    <citation type="journal article" date="2019" name="Int. J. Syst. Evol. Microbiol.">
        <title>The Global Catalogue of Microorganisms (GCM) 10K type strain sequencing project: providing services to taxonomists for standard genome sequencing and annotation.</title>
        <authorList>
            <consortium name="The Broad Institute Genomics Platform"/>
            <consortium name="The Broad Institute Genome Sequencing Center for Infectious Disease"/>
            <person name="Wu L."/>
            <person name="Ma J."/>
        </authorList>
    </citation>
    <scope>NUCLEOTIDE SEQUENCE [LARGE SCALE GENOMIC DNA]</scope>
    <source>
        <strain evidence="7">NBRC 101365</strain>
    </source>
</reference>
<keyword evidence="2" id="KW-0238">DNA-binding</keyword>
<accession>A0ABQ6CBE0</accession>
<comment type="caution">
    <text evidence="6">The sequence shown here is derived from an EMBL/GenBank/DDBJ whole genome shotgun (WGS) entry which is preliminary data.</text>
</comment>
<dbReference type="InterPro" id="IPR018060">
    <property type="entry name" value="HTH_AraC"/>
</dbReference>
<sequence>MRKLDLGCGRAAMRWFNRNDHVTYENPEGHTFSLYLRGGTGTFRLDGTHMSGWPGACCLMPHGQSSTWEITSPFEFVHLYLPDREARRLFAETFDRDARLMSLPELTFADRPELAASLRLLAKAAEAGDPLLGEEAMAEIVRRAFADSRPVGTLKGGLAPHARRRVTEFIEAGLGGSLRLRELAEIAHLSEFHFQRSFAASLGVSPSAWIAHRRIERARTLLRAGEPIAGVAVACGYSSQSHLTRAFRDATGRTPAAYRALIDGARRMEEPVSSV</sequence>
<keyword evidence="1" id="KW-0805">Transcription regulation</keyword>
<dbReference type="Pfam" id="PF12833">
    <property type="entry name" value="HTH_18"/>
    <property type="match status" value="1"/>
</dbReference>
<organism evidence="6 7">
    <name type="scientific">Labrys miyagiensis</name>
    <dbReference type="NCBI Taxonomy" id="346912"/>
    <lineage>
        <taxon>Bacteria</taxon>
        <taxon>Pseudomonadati</taxon>
        <taxon>Pseudomonadota</taxon>
        <taxon>Alphaproteobacteria</taxon>
        <taxon>Hyphomicrobiales</taxon>
        <taxon>Xanthobacteraceae</taxon>
        <taxon>Labrys</taxon>
    </lineage>
</organism>
<keyword evidence="4" id="KW-0804">Transcription</keyword>
<dbReference type="SUPFAM" id="SSF46689">
    <property type="entry name" value="Homeodomain-like"/>
    <property type="match status" value="2"/>
</dbReference>
<dbReference type="SMART" id="SM00342">
    <property type="entry name" value="HTH_ARAC"/>
    <property type="match status" value="1"/>
</dbReference>
<dbReference type="EMBL" id="BSPC01000005">
    <property type="protein sequence ID" value="GLS17265.1"/>
    <property type="molecule type" value="Genomic_DNA"/>
</dbReference>
<gene>
    <name evidence="6" type="ORF">GCM10007874_02800</name>
</gene>
<evidence type="ECO:0000313" key="6">
    <source>
        <dbReference type="EMBL" id="GLS17265.1"/>
    </source>
</evidence>
<evidence type="ECO:0000256" key="2">
    <source>
        <dbReference type="ARBA" id="ARBA00023125"/>
    </source>
</evidence>
<dbReference type="InterPro" id="IPR050204">
    <property type="entry name" value="AraC_XylS_family_regulators"/>
</dbReference>
<dbReference type="InterPro" id="IPR003313">
    <property type="entry name" value="AraC-bd"/>
</dbReference>
<evidence type="ECO:0000256" key="4">
    <source>
        <dbReference type="ARBA" id="ARBA00023163"/>
    </source>
</evidence>